<name>A0A8J6CM06_9ROSI</name>
<dbReference type="AlphaFoldDB" id="A0A8J6CM06"/>
<keyword evidence="2" id="KW-1185">Reference proteome</keyword>
<protein>
    <submittedName>
        <fullName evidence="1">Uncharacterized protein</fullName>
    </submittedName>
</protein>
<gene>
    <name evidence="1" type="ORF">CXB51_034563</name>
</gene>
<dbReference type="Proteomes" id="UP000701853">
    <property type="component" value="Chromosome 13"/>
</dbReference>
<evidence type="ECO:0000313" key="1">
    <source>
        <dbReference type="EMBL" id="KAG8472703.1"/>
    </source>
</evidence>
<dbReference type="EMBL" id="JAHUZN010000013">
    <property type="protein sequence ID" value="KAG8472703.1"/>
    <property type="molecule type" value="Genomic_DNA"/>
</dbReference>
<organism evidence="1 2">
    <name type="scientific">Gossypium anomalum</name>
    <dbReference type="NCBI Taxonomy" id="47600"/>
    <lineage>
        <taxon>Eukaryota</taxon>
        <taxon>Viridiplantae</taxon>
        <taxon>Streptophyta</taxon>
        <taxon>Embryophyta</taxon>
        <taxon>Tracheophyta</taxon>
        <taxon>Spermatophyta</taxon>
        <taxon>Magnoliopsida</taxon>
        <taxon>eudicotyledons</taxon>
        <taxon>Gunneridae</taxon>
        <taxon>Pentapetalae</taxon>
        <taxon>rosids</taxon>
        <taxon>malvids</taxon>
        <taxon>Malvales</taxon>
        <taxon>Malvaceae</taxon>
        <taxon>Malvoideae</taxon>
        <taxon>Gossypium</taxon>
    </lineage>
</organism>
<sequence>MAICHFRKQQMKSLFVRVLVRFNSPIQSSLTLIIGDPYLHHSQGLRPILTRKFPSQTLISTEETKTPMVHPRRCGQIAVRRNPLVEAVHGNHSWDRSVTALASSRNP</sequence>
<reference evidence="1 2" key="1">
    <citation type="journal article" date="2021" name="bioRxiv">
        <title>The Gossypium anomalum genome as a resource for cotton improvement and evolutionary analysis of hybrid incompatibility.</title>
        <authorList>
            <person name="Grover C.E."/>
            <person name="Yuan D."/>
            <person name="Arick M.A."/>
            <person name="Miller E.R."/>
            <person name="Hu G."/>
            <person name="Peterson D.G."/>
            <person name="Wendel J.F."/>
            <person name="Udall J.A."/>
        </authorList>
    </citation>
    <scope>NUCLEOTIDE SEQUENCE [LARGE SCALE GENOMIC DNA]</scope>
    <source>
        <strain evidence="1">JFW-Udall</strain>
        <tissue evidence="1">Leaf</tissue>
    </source>
</reference>
<dbReference type="OrthoDB" id="10449757at2759"/>
<comment type="caution">
    <text evidence="1">The sequence shown here is derived from an EMBL/GenBank/DDBJ whole genome shotgun (WGS) entry which is preliminary data.</text>
</comment>
<evidence type="ECO:0000313" key="2">
    <source>
        <dbReference type="Proteomes" id="UP000701853"/>
    </source>
</evidence>
<proteinExistence type="predicted"/>
<accession>A0A8J6CM06</accession>